<dbReference type="GO" id="GO:0009307">
    <property type="term" value="P:DNA restriction-modification system"/>
    <property type="evidence" value="ECO:0007669"/>
    <property type="project" value="UniProtKB-KW"/>
</dbReference>
<evidence type="ECO:0000313" key="6">
    <source>
        <dbReference type="Proteomes" id="UP000032303"/>
    </source>
</evidence>
<evidence type="ECO:0000256" key="3">
    <source>
        <dbReference type="ARBA" id="ARBA00023125"/>
    </source>
</evidence>
<dbReference type="InterPro" id="IPR052021">
    <property type="entry name" value="Type-I_RS_S_subunit"/>
</dbReference>
<organism evidence="5 6">
    <name type="scientific">Photobacterium gaetbulicola Gung47</name>
    <dbReference type="NCBI Taxonomy" id="658445"/>
    <lineage>
        <taxon>Bacteria</taxon>
        <taxon>Pseudomonadati</taxon>
        <taxon>Pseudomonadota</taxon>
        <taxon>Gammaproteobacteria</taxon>
        <taxon>Vibrionales</taxon>
        <taxon>Vibrionaceae</taxon>
        <taxon>Photobacterium</taxon>
    </lineage>
</organism>
<protein>
    <submittedName>
        <fullName evidence="5">Putative restriction modification system DNA specificity subunit</fullName>
    </submittedName>
</protein>
<keyword evidence="2" id="KW-0680">Restriction system</keyword>
<dbReference type="InterPro" id="IPR044946">
    <property type="entry name" value="Restrct_endonuc_typeI_TRD_sf"/>
</dbReference>
<dbReference type="AlphaFoldDB" id="A0A0C5WUZ3"/>
<name>A0A0C5WUZ3_9GAMM</name>
<keyword evidence="6" id="KW-1185">Reference proteome</keyword>
<evidence type="ECO:0000256" key="1">
    <source>
        <dbReference type="ARBA" id="ARBA00010923"/>
    </source>
</evidence>
<dbReference type="GO" id="GO:0003677">
    <property type="term" value="F:DNA binding"/>
    <property type="evidence" value="ECO:0007669"/>
    <property type="project" value="UniProtKB-KW"/>
</dbReference>
<comment type="similarity">
    <text evidence="1">Belongs to the type-I restriction system S methylase family.</text>
</comment>
<dbReference type="SUPFAM" id="SSF116734">
    <property type="entry name" value="DNA methylase specificity domain"/>
    <property type="match status" value="2"/>
</dbReference>
<dbReference type="HOGENOM" id="CLU_021095_10_2_6"/>
<dbReference type="CDD" id="cd17248">
    <property type="entry name" value="RMtype1_S_AmiI-TRD2-CR2_like"/>
    <property type="match status" value="1"/>
</dbReference>
<feature type="domain" description="Type I restriction modification DNA specificity" evidence="4">
    <location>
        <begin position="227"/>
        <end position="405"/>
    </location>
</feature>
<dbReference type="Gene3D" id="3.90.220.20">
    <property type="entry name" value="DNA methylase specificity domains"/>
    <property type="match status" value="2"/>
</dbReference>
<accession>A0A0C5WUZ3</accession>
<dbReference type="STRING" id="658445.H744_2c0118"/>
<dbReference type="PANTHER" id="PTHR30408">
    <property type="entry name" value="TYPE-1 RESTRICTION ENZYME ECOKI SPECIFICITY PROTEIN"/>
    <property type="match status" value="1"/>
</dbReference>
<evidence type="ECO:0000313" key="5">
    <source>
        <dbReference type="EMBL" id="AJR06880.1"/>
    </source>
</evidence>
<dbReference type="InterPro" id="IPR000055">
    <property type="entry name" value="Restrct_endonuc_typeI_TRD"/>
</dbReference>
<proteinExistence type="inferred from homology"/>
<evidence type="ECO:0000259" key="4">
    <source>
        <dbReference type="Pfam" id="PF01420"/>
    </source>
</evidence>
<gene>
    <name evidence="5" type="ORF">H744_2c0118</name>
</gene>
<feature type="domain" description="Type I restriction modification DNA specificity" evidence="4">
    <location>
        <begin position="6"/>
        <end position="187"/>
    </location>
</feature>
<dbReference type="EMBL" id="CP005974">
    <property type="protein sequence ID" value="AJR06880.1"/>
    <property type="molecule type" value="Genomic_DNA"/>
</dbReference>
<reference evidence="5 6" key="1">
    <citation type="submission" date="2013-05" db="EMBL/GenBank/DDBJ databases">
        <title>Complete genome sequence of the lipase-producing bacterium Photobacterium gaetbulicola Gung47.</title>
        <authorList>
            <person name="Kim Y.-O."/>
        </authorList>
    </citation>
    <scope>NUCLEOTIDE SEQUENCE [LARGE SCALE GENOMIC DNA]</scope>
    <source>
        <strain evidence="5 6">Gung47</strain>
    </source>
</reference>
<sequence length="425" mass="47194">MSDSVPNDWLLFSISDICNGRYGVVDGPFGSNLKSEHYRESGIPVFQSGFVTSNRFVKKNYVYVDKEKYEEQIRSSAGPGDILMAKIGMNAGACAIIPDGHPIGLLAGNSLKMSVNEDIASNCYLVHHLHFMQQSGEIRKLLTETAQPAISITTLKKHYVPLPPLLEQKKIASTLTSVDDVIEKTQAQIGKLKDLKTGMMQELLTRGVGVDGKPHTEFKDSPVGRIPKGWDVCLLDKVAKRGSGHTPDKKKPEYWNDGIKWVSLTDSSSLDKLYITDTSKKISQLGIENSSATLHPTGTVVMARDAGIGKSAITRSPMAVSQHFMAWVCGDRLDNYYLYYLLQYWKPKFEAIAMGSTIKTIGLPYFKKLQVPLPKMEEQQLISNSLKSVDGKIFALERKHLQLINTKKALMQDLLTGKVRVKVDS</sequence>
<dbReference type="OrthoDB" id="9798929at2"/>
<dbReference type="Proteomes" id="UP000032303">
    <property type="component" value="Chromosome 2"/>
</dbReference>
<dbReference type="Gene3D" id="1.10.287.1120">
    <property type="entry name" value="Bipartite methylase S protein"/>
    <property type="match status" value="1"/>
</dbReference>
<evidence type="ECO:0000256" key="2">
    <source>
        <dbReference type="ARBA" id="ARBA00022747"/>
    </source>
</evidence>
<dbReference type="Pfam" id="PF01420">
    <property type="entry name" value="Methylase_S"/>
    <property type="match status" value="2"/>
</dbReference>
<dbReference type="REBASE" id="106416">
    <property type="entry name" value="S.Pga47ORF119P"/>
</dbReference>
<keyword evidence="3" id="KW-0238">DNA-binding</keyword>
<dbReference type="PATRIC" id="fig|658445.3.peg.2016"/>
<dbReference type="PANTHER" id="PTHR30408:SF12">
    <property type="entry name" value="TYPE I RESTRICTION ENZYME MJAVIII SPECIFICITY SUBUNIT"/>
    <property type="match status" value="1"/>
</dbReference>
<dbReference type="KEGG" id="pgb:H744_2c0118"/>